<dbReference type="InterPro" id="IPR029337">
    <property type="entry name" value="INSYN2"/>
</dbReference>
<evidence type="ECO:0000256" key="1">
    <source>
        <dbReference type="SAM" id="MobiDB-lite"/>
    </source>
</evidence>
<dbReference type="OrthoDB" id="8679980at2759"/>
<gene>
    <name evidence="2" type="primary">INSYN2B</name>
</gene>
<sequence>MGRNETTCLRNISCDSMEQQTMKVRPALLKRKNFDSSELLHPSSHRRNKSQQVRFKEDTTNTNPSRNTGSDSKSIEHTQLINGKTEKCHSRSIYTFSYPKSQKGLQASAVQTSPSLRKPFPVIKERRPTTEKHMKESSGESSFVQFNGDLSDENLATQLSHLKKGDKLEGFWKKCPLKQTVSKAQNNGPINECSGMEFEETFKRVTVSTQVPDISIECTSVDSKDARVNLQTNHALQPSIEYRDKSNFYCTQSSDSLRCSNKNKNKKTKDHFHPLTQDKAEELKASTDTKRITTLTSSLNCNLSQCFHSESRTEKKIERVLERVSPSHYSETLTKCDQGAVLQEETISKTKLEDNTTQHESSKCTGGEEQSYCFPKNETHYKTNGERKDGNPGHKAHGEFCTLQGKLKSIEESLQSNHEKIKILLNVIQDLEKSRAISEGRNFYRTGQDLNNCSTCQNTACIIYSVEYDFRQQEGRFHQVLKELDKAEPSPILTPIQKPETDNVIPEKQDIRKKAKKVKKKCFWWI</sequence>
<evidence type="ECO:0000313" key="2">
    <source>
        <dbReference type="Ensembl" id="ENSLLEP00000033633.1"/>
    </source>
</evidence>
<dbReference type="Ensembl" id="ENSLLET00000034909.1">
    <property type="protein sequence ID" value="ENSLLEP00000033633.1"/>
    <property type="gene ID" value="ENSLLEG00000021287.1"/>
</dbReference>
<dbReference type="PANTHER" id="PTHR28682">
    <property type="entry name" value="INHIBITORY SYNAPTIC FACTOR 2A-RELATED"/>
    <property type="match status" value="1"/>
</dbReference>
<proteinExistence type="predicted"/>
<keyword evidence="3" id="KW-1185">Reference proteome</keyword>
<dbReference type="GeneTree" id="ENSGT00530000063787"/>
<dbReference type="AlphaFoldDB" id="A0A8C5Q8Z9"/>
<accession>A0A8C5Q8Z9</accession>
<feature type="region of interest" description="Disordered" evidence="1">
    <location>
        <begin position="34"/>
        <end position="77"/>
    </location>
</feature>
<evidence type="ECO:0000313" key="3">
    <source>
        <dbReference type="Proteomes" id="UP000694569"/>
    </source>
</evidence>
<dbReference type="Proteomes" id="UP000694569">
    <property type="component" value="Unplaced"/>
</dbReference>
<protein>
    <submittedName>
        <fullName evidence="2">Inhibitory synaptic factor family member 2B</fullName>
    </submittedName>
</protein>
<reference evidence="2" key="2">
    <citation type="submission" date="2025-09" db="UniProtKB">
        <authorList>
            <consortium name="Ensembl"/>
        </authorList>
    </citation>
    <scope>IDENTIFICATION</scope>
</reference>
<feature type="compositionally biased region" description="Polar residues" evidence="1">
    <location>
        <begin position="60"/>
        <end position="77"/>
    </location>
</feature>
<name>A0A8C5Q8Z9_9ANUR</name>
<organism evidence="2 3">
    <name type="scientific">Leptobrachium leishanense</name>
    <name type="common">Leishan spiny toad</name>
    <dbReference type="NCBI Taxonomy" id="445787"/>
    <lineage>
        <taxon>Eukaryota</taxon>
        <taxon>Metazoa</taxon>
        <taxon>Chordata</taxon>
        <taxon>Craniata</taxon>
        <taxon>Vertebrata</taxon>
        <taxon>Euteleostomi</taxon>
        <taxon>Amphibia</taxon>
        <taxon>Batrachia</taxon>
        <taxon>Anura</taxon>
        <taxon>Pelobatoidea</taxon>
        <taxon>Megophryidae</taxon>
        <taxon>Leptobrachium</taxon>
    </lineage>
</organism>
<dbReference type="PANTHER" id="PTHR28682:SF2">
    <property type="entry name" value="PROTEIN INSYN2B"/>
    <property type="match status" value="1"/>
</dbReference>
<dbReference type="Pfam" id="PF15265">
    <property type="entry name" value="FAM196"/>
    <property type="match status" value="1"/>
</dbReference>
<reference evidence="2" key="1">
    <citation type="submission" date="2025-08" db="UniProtKB">
        <authorList>
            <consortium name="Ensembl"/>
        </authorList>
    </citation>
    <scope>IDENTIFICATION</scope>
</reference>